<gene>
    <name evidence="2" type="ORF">GCM10017566_72700</name>
</gene>
<sequence>MLAGVMLLVSACSSAKAGTPVPNGAEAAAYVSAKFSATLDKLGDRFNGVDSRKSVLDTFARFDNRKINSTVTAVQLGRPPARLAKNHSNLDSNEYLDSYHPANSPVEYLLLGPVYASLAPTHWVSMPYTAGDLNECFWAGTQDVCKMLGAVSDSVDQGRAKTASSKADGGVELTADVTLDAYLTNRVVVFPQDILDQIGADMKTKTLQARIVLDPAGKLTEIELGGTISGGGHELELRSHYRLDGTPTENDLPKIPDPSDVTVLADSAAVSDFYARMGEIQGR</sequence>
<proteinExistence type="predicted"/>
<dbReference type="OrthoDB" id="3597808at2"/>
<keyword evidence="1" id="KW-0732">Signal</keyword>
<dbReference type="Proteomes" id="UP000658656">
    <property type="component" value="Unassembled WGS sequence"/>
</dbReference>
<feature type="chain" id="PRO_5038603980" description="Lipoprotein" evidence="1">
    <location>
        <begin position="18"/>
        <end position="283"/>
    </location>
</feature>
<dbReference type="EMBL" id="BNAV01000022">
    <property type="protein sequence ID" value="GHF88354.1"/>
    <property type="molecule type" value="Genomic_DNA"/>
</dbReference>
<protein>
    <recommendedName>
        <fullName evidence="4">Lipoprotein</fullName>
    </recommendedName>
</protein>
<reference evidence="2" key="1">
    <citation type="journal article" date="2014" name="Int. J. Syst. Evol. Microbiol.">
        <title>Complete genome sequence of Corynebacterium casei LMG S-19264T (=DSM 44701T), isolated from a smear-ripened cheese.</title>
        <authorList>
            <consortium name="US DOE Joint Genome Institute (JGI-PGF)"/>
            <person name="Walter F."/>
            <person name="Albersmeier A."/>
            <person name="Kalinowski J."/>
            <person name="Ruckert C."/>
        </authorList>
    </citation>
    <scope>NUCLEOTIDE SEQUENCE</scope>
    <source>
        <strain evidence="2">CGMCC 4.7679</strain>
    </source>
</reference>
<evidence type="ECO:0000313" key="3">
    <source>
        <dbReference type="Proteomes" id="UP000658656"/>
    </source>
</evidence>
<evidence type="ECO:0008006" key="4">
    <source>
        <dbReference type="Google" id="ProtNLM"/>
    </source>
</evidence>
<feature type="signal peptide" evidence="1">
    <location>
        <begin position="1"/>
        <end position="17"/>
    </location>
</feature>
<comment type="caution">
    <text evidence="2">The sequence shown here is derived from an EMBL/GenBank/DDBJ whole genome shotgun (WGS) entry which is preliminary data.</text>
</comment>
<keyword evidence="3" id="KW-1185">Reference proteome</keyword>
<accession>A0A8H9J502</accession>
<evidence type="ECO:0000313" key="2">
    <source>
        <dbReference type="EMBL" id="GHF88354.1"/>
    </source>
</evidence>
<name>A0A8H9J502_9PSEU</name>
<evidence type="ECO:0000256" key="1">
    <source>
        <dbReference type="SAM" id="SignalP"/>
    </source>
</evidence>
<organism evidence="2 3">
    <name type="scientific">Amycolatopsis bartoniae</name>
    <dbReference type="NCBI Taxonomy" id="941986"/>
    <lineage>
        <taxon>Bacteria</taxon>
        <taxon>Bacillati</taxon>
        <taxon>Actinomycetota</taxon>
        <taxon>Actinomycetes</taxon>
        <taxon>Pseudonocardiales</taxon>
        <taxon>Pseudonocardiaceae</taxon>
        <taxon>Amycolatopsis</taxon>
    </lineage>
</organism>
<dbReference type="AlphaFoldDB" id="A0A8H9J502"/>
<reference evidence="2" key="2">
    <citation type="submission" date="2020-09" db="EMBL/GenBank/DDBJ databases">
        <authorList>
            <person name="Sun Q."/>
            <person name="Zhou Y."/>
        </authorList>
    </citation>
    <scope>NUCLEOTIDE SEQUENCE</scope>
    <source>
        <strain evidence="2">CGMCC 4.7679</strain>
    </source>
</reference>